<feature type="transmembrane region" description="Helical" evidence="1">
    <location>
        <begin position="175"/>
        <end position="192"/>
    </location>
</feature>
<feature type="transmembrane region" description="Helical" evidence="1">
    <location>
        <begin position="6"/>
        <end position="23"/>
    </location>
</feature>
<dbReference type="EMBL" id="BMXF01000001">
    <property type="protein sequence ID" value="GHB55634.1"/>
    <property type="molecule type" value="Genomic_DNA"/>
</dbReference>
<dbReference type="Proteomes" id="UP000598271">
    <property type="component" value="Unassembled WGS sequence"/>
</dbReference>
<keyword evidence="3" id="KW-1185">Reference proteome</keyword>
<evidence type="ECO:0000313" key="3">
    <source>
        <dbReference type="Proteomes" id="UP000598271"/>
    </source>
</evidence>
<feature type="transmembrane region" description="Helical" evidence="1">
    <location>
        <begin position="85"/>
        <end position="106"/>
    </location>
</feature>
<gene>
    <name evidence="2" type="ORF">GCM10007390_06060</name>
</gene>
<comment type="caution">
    <text evidence="2">The sequence shown here is derived from an EMBL/GenBank/DDBJ whole genome shotgun (WGS) entry which is preliminary data.</text>
</comment>
<organism evidence="2 3">
    <name type="scientific">Persicitalea jodogahamensis</name>
    <dbReference type="NCBI Taxonomy" id="402147"/>
    <lineage>
        <taxon>Bacteria</taxon>
        <taxon>Pseudomonadati</taxon>
        <taxon>Bacteroidota</taxon>
        <taxon>Cytophagia</taxon>
        <taxon>Cytophagales</taxon>
        <taxon>Spirosomataceae</taxon>
        <taxon>Persicitalea</taxon>
    </lineage>
</organism>
<feature type="transmembrane region" description="Helical" evidence="1">
    <location>
        <begin position="56"/>
        <end position="78"/>
    </location>
</feature>
<evidence type="ECO:0000313" key="2">
    <source>
        <dbReference type="EMBL" id="GHB55634.1"/>
    </source>
</evidence>
<accession>A0A8J3D218</accession>
<evidence type="ECO:0000256" key="1">
    <source>
        <dbReference type="SAM" id="Phobius"/>
    </source>
</evidence>
<dbReference type="AlphaFoldDB" id="A0A8J3D218"/>
<keyword evidence="1" id="KW-0812">Transmembrane</keyword>
<keyword evidence="1" id="KW-0472">Membrane</keyword>
<proteinExistence type="predicted"/>
<feature type="transmembrane region" description="Helical" evidence="1">
    <location>
        <begin position="151"/>
        <end position="169"/>
    </location>
</feature>
<reference evidence="2 3" key="1">
    <citation type="journal article" date="2014" name="Int. J. Syst. Evol. Microbiol.">
        <title>Complete genome sequence of Corynebacterium casei LMG S-19264T (=DSM 44701T), isolated from a smear-ripened cheese.</title>
        <authorList>
            <consortium name="US DOE Joint Genome Institute (JGI-PGF)"/>
            <person name="Walter F."/>
            <person name="Albersmeier A."/>
            <person name="Kalinowski J."/>
            <person name="Ruckert C."/>
        </authorList>
    </citation>
    <scope>NUCLEOTIDE SEQUENCE [LARGE SCALE GENOMIC DNA]</scope>
    <source>
        <strain evidence="2 3">KCTC 12866</strain>
    </source>
</reference>
<protein>
    <submittedName>
        <fullName evidence="2">Uncharacterized protein</fullName>
    </submittedName>
</protein>
<feature type="transmembrane region" description="Helical" evidence="1">
    <location>
        <begin position="112"/>
        <end position="130"/>
    </location>
</feature>
<name>A0A8J3D218_9BACT</name>
<sequence length="252" mass="27489">MDYIFLIKLTLMPLLIAGVTLCVRRWGAGLGGWIGGFPWVAGPISFFMAWEQSPTFAANTIPSALMGAIGTFFFAYSYAALSRRWSWLPTLVTSYGAFFVVAIASSYYTPPLLWGIAISLIALTGVLYFFPKPSQADAAPRQPRFDIPLRMLVATLFVLVLTQAAAQLGPEWSGILTPFPIMTSTLAVFTHAQQGPAATIRIMYGLLLTGYGFLTFLVGVQWLVPLLPIGWAYLILLIGTLALNGATVRLIR</sequence>
<feature type="transmembrane region" description="Helical" evidence="1">
    <location>
        <begin position="30"/>
        <end position="50"/>
    </location>
</feature>
<keyword evidence="1" id="KW-1133">Transmembrane helix</keyword>
<feature type="transmembrane region" description="Helical" evidence="1">
    <location>
        <begin position="230"/>
        <end position="251"/>
    </location>
</feature>
<dbReference type="RefSeq" id="WP_189562867.1">
    <property type="nucleotide sequence ID" value="NZ_BMXF01000001.1"/>
</dbReference>
<feature type="transmembrane region" description="Helical" evidence="1">
    <location>
        <begin position="204"/>
        <end position="224"/>
    </location>
</feature>